<feature type="domain" description="G-patch" evidence="10">
    <location>
        <begin position="748"/>
        <end position="795"/>
    </location>
</feature>
<keyword evidence="6" id="KW-0507">mRNA processing</keyword>
<evidence type="ECO:0000256" key="3">
    <source>
        <dbReference type="ARBA" id="ARBA00010306"/>
    </source>
</evidence>
<accession>A0A0W0DAY4</accession>
<dbReference type="PANTHER" id="PTHR14195">
    <property type="entry name" value="G PATCH DOMAIN CONTAINING PROTEIN 2"/>
    <property type="match status" value="1"/>
</dbReference>
<dbReference type="GO" id="GO:0030688">
    <property type="term" value="C:preribosome, small subunit precursor"/>
    <property type="evidence" value="ECO:0007669"/>
    <property type="project" value="EnsemblFungi"/>
</dbReference>
<reference evidence="11 12" key="1">
    <citation type="submission" date="2015-10" db="EMBL/GenBank/DDBJ databases">
        <title>Draft genomes sequences of Candida glabrata isolates 1A, 1B, 2A, 2B, 3A and 3B.</title>
        <authorList>
            <person name="Haavelsrud O.E."/>
            <person name="Gaustad P."/>
        </authorList>
    </citation>
    <scope>NUCLEOTIDE SEQUENCE [LARGE SCALE GENOMIC DNA]</scope>
    <source>
        <strain evidence="11">910700640</strain>
    </source>
</reference>
<evidence type="ECO:0000256" key="4">
    <source>
        <dbReference type="ARBA" id="ARBA00018964"/>
    </source>
</evidence>
<evidence type="ECO:0000256" key="7">
    <source>
        <dbReference type="ARBA" id="ARBA00023187"/>
    </source>
</evidence>
<dbReference type="CDD" id="cd02646">
    <property type="entry name" value="R3H_G-patch"/>
    <property type="match status" value="1"/>
</dbReference>
<feature type="compositionally biased region" description="Basic residues" evidence="9">
    <location>
        <begin position="782"/>
        <end position="791"/>
    </location>
</feature>
<proteinExistence type="inferred from homology"/>
<keyword evidence="5" id="KW-0963">Cytoplasm</keyword>
<dbReference type="EMBL" id="LLZZ01000043">
    <property type="protein sequence ID" value="KTB11174.1"/>
    <property type="molecule type" value="Genomic_DNA"/>
</dbReference>
<sequence>MAKRHKHFESRGGFRKKRGGGRGSQRGRGSKRGRGGRFRGFEETERSASEPGAWLNSSVPLGDGDLSNPDMMVDNYRPRKHISQDTITDHYFGRKSSLKLNSMRMAGLRHNDWRDPNNGNSASFRKRPMEFIKANCTYDPSRDLILQLANRSKNQESKEPEEDANKCSEYTEHSEEDMEIDTAVTENDANISYDESDTDQEIGNFNHSIENSKHNNNISECDITAVTDQELFFVDEEGMDTSQKPTKVVHITEHEKKMGSNVEFHDVLTVGKVEISLNQDENDEVYVDRKPTAKYHPFHNYISNVIERMQEEENIDSDDFEDEDDIYLDNSGNDMPETEHDQDEIIDLQRHDDKDHAVQTCAIPTNSLSNDLDTLHITESNDDRITINNHNMDSTVETDKEKDPEFGFLEEDYAVNTSEVIVDNIRLGLNDNSYFLKCYRFFGDYSFHWIDQEAFVSFLTEDLELPMNRVGAYLAYVKNSLVSDETPPSPTYSDIPFSDTSNESDEDNALPNVDAVSSCSNDDEDEELGDDVDDLVSYSLKYANSRNIDYETRALEFTGKGKKKKLLVNEQLDLDNETMETLQAKLSKRMENKAKKRRLKEDFIDKENMNSDDLFLKYPYGFHVQNIRDEFELFLTRNKDRMSFPPLDPHGNKVITKFATCYNIKSSKVGKGNHTHIMVEKVKKTKWSRPNYNMVLQLTRQRPVFMRIDVRRPKEDAIKENSGRRGPTAKFHVKEGEVVGENAPEIGQDNIGRRMLEKLGWSSGEGLGAHGNKGISIPVMARVKKSKSGLRHSKEDEDTGRSSSFRKK</sequence>
<dbReference type="VEuPathDB" id="FungiDB:B1J91_J07326g"/>
<evidence type="ECO:0000256" key="6">
    <source>
        <dbReference type="ARBA" id="ARBA00022664"/>
    </source>
</evidence>
<evidence type="ECO:0000256" key="1">
    <source>
        <dbReference type="ARBA" id="ARBA00004123"/>
    </source>
</evidence>
<feature type="region of interest" description="Disordered" evidence="9">
    <location>
        <begin position="1"/>
        <end position="67"/>
    </location>
</feature>
<dbReference type="InterPro" id="IPR051189">
    <property type="entry name" value="Splicing_assoc_domain"/>
</dbReference>
<feature type="compositionally biased region" description="Basic and acidic residues" evidence="9">
    <location>
        <begin position="39"/>
        <end position="48"/>
    </location>
</feature>
<evidence type="ECO:0000256" key="8">
    <source>
        <dbReference type="ARBA" id="ARBA00023242"/>
    </source>
</evidence>
<dbReference type="Proteomes" id="UP000054886">
    <property type="component" value="Unassembled WGS sequence"/>
</dbReference>
<dbReference type="GO" id="GO:0030686">
    <property type="term" value="C:90S preribosome"/>
    <property type="evidence" value="ECO:0007669"/>
    <property type="project" value="EnsemblFungi"/>
</dbReference>
<dbReference type="AlphaFoldDB" id="A0A0W0DAY4"/>
<name>A0A0W0DAY4_CANGB</name>
<feature type="region of interest" description="Disordered" evidence="9">
    <location>
        <begin position="764"/>
        <end position="808"/>
    </location>
</feature>
<comment type="caution">
    <text evidence="11">The sequence shown here is derived from an EMBL/GenBank/DDBJ whole genome shotgun (WGS) entry which is preliminary data.</text>
</comment>
<evidence type="ECO:0000256" key="9">
    <source>
        <dbReference type="SAM" id="MobiDB-lite"/>
    </source>
</evidence>
<dbReference type="GO" id="GO:0030687">
    <property type="term" value="C:preribosome, large subunit precursor"/>
    <property type="evidence" value="ECO:0007669"/>
    <property type="project" value="EnsemblFungi"/>
</dbReference>
<feature type="compositionally biased region" description="Basic and acidic residues" evidence="9">
    <location>
        <begin position="153"/>
        <end position="173"/>
    </location>
</feature>
<evidence type="ECO:0000256" key="5">
    <source>
        <dbReference type="ARBA" id="ARBA00022490"/>
    </source>
</evidence>
<dbReference type="VEuPathDB" id="FungiDB:GVI51_J07183"/>
<evidence type="ECO:0000259" key="10">
    <source>
        <dbReference type="PROSITE" id="PS50174"/>
    </source>
</evidence>
<dbReference type="PROSITE" id="PS50174">
    <property type="entry name" value="G_PATCH"/>
    <property type="match status" value="1"/>
</dbReference>
<dbReference type="GO" id="GO:0008047">
    <property type="term" value="F:enzyme activator activity"/>
    <property type="evidence" value="ECO:0007669"/>
    <property type="project" value="EnsemblFungi"/>
</dbReference>
<gene>
    <name evidence="11" type="ORF">AO440_003079</name>
</gene>
<evidence type="ECO:0000313" key="11">
    <source>
        <dbReference type="EMBL" id="KTB11174.1"/>
    </source>
</evidence>
<dbReference type="SUPFAM" id="SSF82708">
    <property type="entry name" value="R3H domain"/>
    <property type="match status" value="1"/>
</dbReference>
<dbReference type="GO" id="GO:0003676">
    <property type="term" value="F:nucleic acid binding"/>
    <property type="evidence" value="ECO:0007669"/>
    <property type="project" value="InterPro"/>
</dbReference>
<feature type="compositionally biased region" description="Basic residues" evidence="9">
    <location>
        <begin position="1"/>
        <end position="20"/>
    </location>
</feature>
<dbReference type="InterPro" id="IPR034082">
    <property type="entry name" value="R3H_G-patch"/>
</dbReference>
<feature type="region of interest" description="Disordered" evidence="9">
    <location>
        <begin position="151"/>
        <end position="178"/>
    </location>
</feature>
<dbReference type="Pfam" id="PF01585">
    <property type="entry name" value="G-patch"/>
    <property type="match status" value="1"/>
</dbReference>
<dbReference type="GO" id="GO:0030490">
    <property type="term" value="P:maturation of SSU-rRNA"/>
    <property type="evidence" value="ECO:0007669"/>
    <property type="project" value="EnsemblFungi"/>
</dbReference>
<dbReference type="Gene3D" id="3.30.1370.50">
    <property type="entry name" value="R3H-like domain"/>
    <property type="match status" value="1"/>
</dbReference>
<dbReference type="VEuPathDB" id="FungiDB:GWK60_J07161"/>
<evidence type="ECO:0000256" key="2">
    <source>
        <dbReference type="ARBA" id="ARBA00004496"/>
    </source>
</evidence>
<feature type="region of interest" description="Disordered" evidence="9">
    <location>
        <begin position="484"/>
        <end position="529"/>
    </location>
</feature>
<dbReference type="GO" id="GO:0005634">
    <property type="term" value="C:nucleus"/>
    <property type="evidence" value="ECO:0007669"/>
    <property type="project" value="UniProtKB-SubCell"/>
</dbReference>
<feature type="compositionally biased region" description="Basic residues" evidence="9">
    <location>
        <begin position="28"/>
        <end position="37"/>
    </location>
</feature>
<comment type="subcellular location">
    <subcellularLocation>
        <location evidence="2">Cytoplasm</location>
    </subcellularLocation>
    <subcellularLocation>
        <location evidence="1">Nucleus</location>
    </subcellularLocation>
</comment>
<dbReference type="GO" id="GO:0005737">
    <property type="term" value="C:cytoplasm"/>
    <property type="evidence" value="ECO:0007669"/>
    <property type="project" value="UniProtKB-SubCell"/>
</dbReference>
<evidence type="ECO:0000313" key="12">
    <source>
        <dbReference type="Proteomes" id="UP000054886"/>
    </source>
</evidence>
<keyword evidence="7" id="KW-0508">mRNA splicing</keyword>
<dbReference type="InterPro" id="IPR036867">
    <property type="entry name" value="R3H_dom_sf"/>
</dbReference>
<keyword evidence="8" id="KW-0539">Nucleus</keyword>
<comment type="similarity">
    <text evidence="3">Belongs to the SQS1 family.</text>
</comment>
<dbReference type="VEuPathDB" id="FungiDB:CAGL0J07326g"/>
<protein>
    <recommendedName>
        <fullName evidence="4">Protein SQS1</fullName>
    </recommendedName>
</protein>
<dbReference type="SMART" id="SM00443">
    <property type="entry name" value="G_patch"/>
    <property type="match status" value="1"/>
</dbReference>
<dbReference type="GO" id="GO:0000398">
    <property type="term" value="P:mRNA splicing, via spliceosome"/>
    <property type="evidence" value="ECO:0007669"/>
    <property type="project" value="EnsemblFungi"/>
</dbReference>
<dbReference type="InterPro" id="IPR000467">
    <property type="entry name" value="G_patch_dom"/>
</dbReference>
<organism evidence="11 12">
    <name type="scientific">Candida glabrata</name>
    <name type="common">Yeast</name>
    <name type="synonym">Torulopsis glabrata</name>
    <dbReference type="NCBI Taxonomy" id="5478"/>
    <lineage>
        <taxon>Eukaryota</taxon>
        <taxon>Fungi</taxon>
        <taxon>Dikarya</taxon>
        <taxon>Ascomycota</taxon>
        <taxon>Saccharomycotina</taxon>
        <taxon>Saccharomycetes</taxon>
        <taxon>Saccharomycetales</taxon>
        <taxon>Saccharomycetaceae</taxon>
        <taxon>Nakaseomyces</taxon>
    </lineage>
</organism>